<organism evidence="1 2">
    <name type="scientific">Vibrio aestuarianus</name>
    <dbReference type="NCBI Taxonomy" id="28171"/>
    <lineage>
        <taxon>Bacteria</taxon>
        <taxon>Pseudomonadati</taxon>
        <taxon>Pseudomonadota</taxon>
        <taxon>Gammaproteobacteria</taxon>
        <taxon>Vibrionales</taxon>
        <taxon>Vibrionaceae</taxon>
        <taxon>Vibrio</taxon>
    </lineage>
</organism>
<reference evidence="1" key="1">
    <citation type="submission" date="2022-02" db="EMBL/GenBank/DDBJ databases">
        <title>Emergence and expansion in Europe of a Vibrio aestuarianus clonal complex pathogenic for oysters.</title>
        <authorList>
            <person name="Mesnil A."/>
            <person name="Travers M.-A."/>
        </authorList>
    </citation>
    <scope>NUCLEOTIDE SEQUENCE</scope>
    <source>
        <strain evidence="1">U29</strain>
    </source>
</reference>
<evidence type="ECO:0000313" key="1">
    <source>
        <dbReference type="EMBL" id="WGK83673.1"/>
    </source>
</evidence>
<accession>A0AAX3U827</accession>
<dbReference type="AlphaFoldDB" id="A0AAX3U827"/>
<evidence type="ECO:0000313" key="2">
    <source>
        <dbReference type="Proteomes" id="UP001239257"/>
    </source>
</evidence>
<protein>
    <submittedName>
        <fullName evidence="1">T3SS effector HopA1 family protein</fullName>
    </submittedName>
</protein>
<name>A0AAX3U827_9VIBR</name>
<dbReference type="RefSeq" id="WP_301067394.1">
    <property type="nucleotide sequence ID" value="NZ_CP118710.1"/>
</dbReference>
<dbReference type="EMBL" id="CP118710">
    <property type="protein sequence ID" value="WGK83673.1"/>
    <property type="molecule type" value="Genomic_DNA"/>
</dbReference>
<proteinExistence type="predicted"/>
<sequence length="374" mass="41137">MRVNLNSPKIPSDSSVPHEGIIPKGTLSVISISNTNPTASETLPLSIKRLSFSGEEESFDHSSEGTSSASIYPDNNSALHRIISKMEERSPLSVRLSSASIYEQASRFVHEYPGILSKADPLGFSALLYKMYADDTHPDMKGLNKIQKEELCDRLSEIRQKGEVHISEQSPGFSEFLPNKFGHNHFISPLSDRADRGEPKIHSRLTLTLQSSKVKDVLCFLAGMVRDNPSIIVGKMLSPDSQGFRTDSVILYLQDTDIDKARELAAQLNDDPTLKAALIDHTPMGMKSLAPGVSYSEFSNIFPPGLPGICVIGGSSHGRSMSYIVASAIAKWAKQEDRTDPKLYQYIAQEFRMCGYDPKDSALLSKKSNGARTQ</sequence>
<dbReference type="Pfam" id="PF17914">
    <property type="entry name" value="HopA1"/>
    <property type="match status" value="1"/>
</dbReference>
<dbReference type="Proteomes" id="UP001239257">
    <property type="component" value="Chromosome 2"/>
</dbReference>
<dbReference type="InterPro" id="IPR040871">
    <property type="entry name" value="HopA1"/>
</dbReference>
<gene>
    <name evidence="1" type="ORF">PYE51_14750</name>
</gene>